<evidence type="ECO:0000313" key="7">
    <source>
        <dbReference type="Proteomes" id="UP001138757"/>
    </source>
</evidence>
<dbReference type="GO" id="GO:0003677">
    <property type="term" value="F:DNA binding"/>
    <property type="evidence" value="ECO:0007669"/>
    <property type="project" value="UniProtKB-KW"/>
</dbReference>
<protein>
    <submittedName>
        <fullName evidence="6">Helix-turn-helix transcriptional regulator</fullName>
    </submittedName>
</protein>
<dbReference type="SUPFAM" id="SSF46894">
    <property type="entry name" value="C-terminal effector domain of the bipartite response regulators"/>
    <property type="match status" value="1"/>
</dbReference>
<dbReference type="Proteomes" id="UP001138757">
    <property type="component" value="Unassembled WGS sequence"/>
</dbReference>
<dbReference type="SMART" id="SM00421">
    <property type="entry name" value="HTH_LUXR"/>
    <property type="match status" value="1"/>
</dbReference>
<dbReference type="CDD" id="cd06170">
    <property type="entry name" value="LuxR_C_like"/>
    <property type="match status" value="1"/>
</dbReference>
<sequence length="149" mass="16096">MSKPETIDRLTERQRACLELVAKGFTSKEIARKLGISHSTVDNHVLAATQLLGVADRREAGRLVAQLGQQLPRQAAGLTDEEKTSIVGVQEELQQQISAGLKLVPPIGGKLNEQTLGHKTIQILSLAFLSTMVVIAMALLISGAFKAFR</sequence>
<evidence type="ECO:0000259" key="5">
    <source>
        <dbReference type="PROSITE" id="PS50043"/>
    </source>
</evidence>
<dbReference type="InterPro" id="IPR000792">
    <property type="entry name" value="Tscrpt_reg_LuxR_C"/>
</dbReference>
<dbReference type="PANTHER" id="PTHR44688:SF16">
    <property type="entry name" value="DNA-BINDING TRANSCRIPTIONAL ACTIVATOR DEVR_DOSR"/>
    <property type="match status" value="1"/>
</dbReference>
<dbReference type="PANTHER" id="PTHR44688">
    <property type="entry name" value="DNA-BINDING TRANSCRIPTIONAL ACTIVATOR DEVR_DOSR"/>
    <property type="match status" value="1"/>
</dbReference>
<gene>
    <name evidence="6" type="ORF">KK488_11505</name>
</gene>
<dbReference type="PROSITE" id="PS50043">
    <property type="entry name" value="HTH_LUXR_2"/>
    <property type="match status" value="1"/>
</dbReference>
<dbReference type="GO" id="GO:0006355">
    <property type="term" value="P:regulation of DNA-templated transcription"/>
    <property type="evidence" value="ECO:0007669"/>
    <property type="project" value="InterPro"/>
</dbReference>
<evidence type="ECO:0000256" key="2">
    <source>
        <dbReference type="ARBA" id="ARBA00023125"/>
    </source>
</evidence>
<comment type="caution">
    <text evidence="6">The sequence shown here is derived from an EMBL/GenBank/DDBJ whole genome shotgun (WGS) entry which is preliminary data.</text>
</comment>
<feature type="transmembrane region" description="Helical" evidence="4">
    <location>
        <begin position="123"/>
        <end position="145"/>
    </location>
</feature>
<keyword evidence="4" id="KW-0812">Transmembrane</keyword>
<organism evidence="6 7">
    <name type="scientific">Sphingobium nicotianae</name>
    <dbReference type="NCBI Taxonomy" id="2782607"/>
    <lineage>
        <taxon>Bacteria</taxon>
        <taxon>Pseudomonadati</taxon>
        <taxon>Pseudomonadota</taxon>
        <taxon>Alphaproteobacteria</taxon>
        <taxon>Sphingomonadales</taxon>
        <taxon>Sphingomonadaceae</taxon>
        <taxon>Sphingobium</taxon>
    </lineage>
</organism>
<keyword evidence="4" id="KW-1133">Transmembrane helix</keyword>
<dbReference type="InterPro" id="IPR036388">
    <property type="entry name" value="WH-like_DNA-bd_sf"/>
</dbReference>
<keyword evidence="7" id="KW-1185">Reference proteome</keyword>
<evidence type="ECO:0000256" key="3">
    <source>
        <dbReference type="ARBA" id="ARBA00023163"/>
    </source>
</evidence>
<dbReference type="RefSeq" id="WP_214623657.1">
    <property type="nucleotide sequence ID" value="NZ_JAHGAW010000007.1"/>
</dbReference>
<name>A0A9X1DCS9_9SPHN</name>
<dbReference type="Pfam" id="PF00196">
    <property type="entry name" value="GerE"/>
    <property type="match status" value="1"/>
</dbReference>
<accession>A0A9X1DCS9</accession>
<keyword evidence="3" id="KW-0804">Transcription</keyword>
<dbReference type="EMBL" id="JAHGAW010000007">
    <property type="protein sequence ID" value="MBT2187567.1"/>
    <property type="molecule type" value="Genomic_DNA"/>
</dbReference>
<keyword evidence="1" id="KW-0805">Transcription regulation</keyword>
<proteinExistence type="predicted"/>
<feature type="domain" description="HTH luxR-type" evidence="5">
    <location>
        <begin position="3"/>
        <end position="68"/>
    </location>
</feature>
<dbReference type="AlphaFoldDB" id="A0A9X1DCS9"/>
<keyword evidence="4" id="KW-0472">Membrane</keyword>
<evidence type="ECO:0000256" key="1">
    <source>
        <dbReference type="ARBA" id="ARBA00023015"/>
    </source>
</evidence>
<evidence type="ECO:0000313" key="6">
    <source>
        <dbReference type="EMBL" id="MBT2187567.1"/>
    </source>
</evidence>
<reference evidence="6" key="1">
    <citation type="submission" date="2021-05" db="EMBL/GenBank/DDBJ databases">
        <title>Genome of Sphingobium sp. strain.</title>
        <authorList>
            <person name="Fan R."/>
        </authorList>
    </citation>
    <scope>NUCLEOTIDE SEQUENCE</scope>
    <source>
        <strain evidence="6">H33</strain>
    </source>
</reference>
<dbReference type="Gene3D" id="1.10.10.10">
    <property type="entry name" value="Winged helix-like DNA-binding domain superfamily/Winged helix DNA-binding domain"/>
    <property type="match status" value="1"/>
</dbReference>
<keyword evidence="2" id="KW-0238">DNA-binding</keyword>
<dbReference type="PRINTS" id="PR00038">
    <property type="entry name" value="HTHLUXR"/>
</dbReference>
<evidence type="ECO:0000256" key="4">
    <source>
        <dbReference type="SAM" id="Phobius"/>
    </source>
</evidence>
<dbReference type="InterPro" id="IPR016032">
    <property type="entry name" value="Sig_transdc_resp-reg_C-effctor"/>
</dbReference>